<keyword evidence="3" id="KW-0597">Phosphoprotein</keyword>
<evidence type="ECO:0000313" key="9">
    <source>
        <dbReference type="EMBL" id="CAB4530342.1"/>
    </source>
</evidence>
<dbReference type="EMBL" id="CAEZSB010000011">
    <property type="protein sequence ID" value="CAB4530342.1"/>
    <property type="molecule type" value="Genomic_DNA"/>
</dbReference>
<evidence type="ECO:0000256" key="5">
    <source>
        <dbReference type="ARBA" id="ARBA00022741"/>
    </source>
</evidence>
<evidence type="ECO:0000256" key="6">
    <source>
        <dbReference type="ARBA" id="ARBA00022777"/>
    </source>
</evidence>
<name>A0A6J6AU48_9ZZZZ</name>
<dbReference type="InterPro" id="IPR011712">
    <property type="entry name" value="Sig_transdc_His_kin_sub3_dim/P"/>
</dbReference>
<dbReference type="Gene3D" id="3.30.565.10">
    <property type="entry name" value="Histidine kinase-like ATPase, C-terminal domain"/>
    <property type="match status" value="1"/>
</dbReference>
<keyword evidence="6" id="KW-0418">Kinase</keyword>
<evidence type="ECO:0000259" key="8">
    <source>
        <dbReference type="Pfam" id="PF07730"/>
    </source>
</evidence>
<evidence type="ECO:0000256" key="2">
    <source>
        <dbReference type="ARBA" id="ARBA00012438"/>
    </source>
</evidence>
<proteinExistence type="predicted"/>
<accession>A0A6J6AU48</accession>
<dbReference type="GO" id="GO:0046983">
    <property type="term" value="F:protein dimerization activity"/>
    <property type="evidence" value="ECO:0007669"/>
    <property type="project" value="InterPro"/>
</dbReference>
<evidence type="ECO:0000256" key="3">
    <source>
        <dbReference type="ARBA" id="ARBA00022553"/>
    </source>
</evidence>
<dbReference type="EC" id="2.7.13.3" evidence="2"/>
<dbReference type="GO" id="GO:0016020">
    <property type="term" value="C:membrane"/>
    <property type="evidence" value="ECO:0007669"/>
    <property type="project" value="InterPro"/>
</dbReference>
<gene>
    <name evidence="9" type="ORF">UFOPK1395_00212</name>
</gene>
<reference evidence="9" key="1">
    <citation type="submission" date="2020-05" db="EMBL/GenBank/DDBJ databases">
        <authorList>
            <person name="Chiriac C."/>
            <person name="Salcher M."/>
            <person name="Ghai R."/>
            <person name="Kavagutti S V."/>
        </authorList>
    </citation>
    <scope>NUCLEOTIDE SEQUENCE</scope>
</reference>
<evidence type="ECO:0000256" key="1">
    <source>
        <dbReference type="ARBA" id="ARBA00000085"/>
    </source>
</evidence>
<protein>
    <recommendedName>
        <fullName evidence="2">histidine kinase</fullName>
        <ecNumber evidence="2">2.7.13.3</ecNumber>
    </recommendedName>
</protein>
<keyword evidence="7" id="KW-0067">ATP-binding</keyword>
<dbReference type="SUPFAM" id="SSF55874">
    <property type="entry name" value="ATPase domain of HSP90 chaperone/DNA topoisomerase II/histidine kinase"/>
    <property type="match status" value="1"/>
</dbReference>
<keyword evidence="5" id="KW-0547">Nucleotide-binding</keyword>
<dbReference type="AlphaFoldDB" id="A0A6J6AU48"/>
<evidence type="ECO:0000256" key="4">
    <source>
        <dbReference type="ARBA" id="ARBA00022679"/>
    </source>
</evidence>
<evidence type="ECO:0000256" key="7">
    <source>
        <dbReference type="ARBA" id="ARBA00022840"/>
    </source>
</evidence>
<dbReference type="PANTHER" id="PTHR24421:SF10">
    <property type="entry name" value="NITRATE_NITRITE SENSOR PROTEIN NARQ"/>
    <property type="match status" value="1"/>
</dbReference>
<dbReference type="PANTHER" id="PTHR24421">
    <property type="entry name" value="NITRATE/NITRITE SENSOR PROTEIN NARX-RELATED"/>
    <property type="match status" value="1"/>
</dbReference>
<keyword evidence="4" id="KW-0808">Transferase</keyword>
<dbReference type="Pfam" id="PF07730">
    <property type="entry name" value="HisKA_3"/>
    <property type="match status" value="1"/>
</dbReference>
<dbReference type="GO" id="GO:0005524">
    <property type="term" value="F:ATP binding"/>
    <property type="evidence" value="ECO:0007669"/>
    <property type="project" value="UniProtKB-KW"/>
</dbReference>
<dbReference type="InterPro" id="IPR050482">
    <property type="entry name" value="Sensor_HK_TwoCompSys"/>
</dbReference>
<organism evidence="9">
    <name type="scientific">freshwater metagenome</name>
    <dbReference type="NCBI Taxonomy" id="449393"/>
    <lineage>
        <taxon>unclassified sequences</taxon>
        <taxon>metagenomes</taxon>
        <taxon>ecological metagenomes</taxon>
    </lineage>
</organism>
<sequence length="157" mass="17456">MNDRRVILAQELHDGIAQDLVGLGFSIDSLIATTVDQSSRESLRLVRFAITELINKVRLEIHQLRSASDLISEAEETDRNYELLRVLSEVLRNVSEHAQASHLSIQIIDNGIGGAISKEGSFGLQGIQERITQLNGDIRIETSELGTKITIELPLER</sequence>
<dbReference type="InterPro" id="IPR036890">
    <property type="entry name" value="HATPase_C_sf"/>
</dbReference>
<dbReference type="GO" id="GO:0000155">
    <property type="term" value="F:phosphorelay sensor kinase activity"/>
    <property type="evidence" value="ECO:0007669"/>
    <property type="project" value="InterPro"/>
</dbReference>
<comment type="catalytic activity">
    <reaction evidence="1">
        <text>ATP + protein L-histidine = ADP + protein N-phospho-L-histidine.</text>
        <dbReference type="EC" id="2.7.13.3"/>
    </reaction>
</comment>
<dbReference type="CDD" id="cd16917">
    <property type="entry name" value="HATPase_UhpB-NarQ-NarX-like"/>
    <property type="match status" value="1"/>
</dbReference>
<feature type="domain" description="Signal transduction histidine kinase subgroup 3 dimerisation and phosphoacceptor" evidence="8">
    <location>
        <begin position="5"/>
        <end position="67"/>
    </location>
</feature>